<feature type="signal peptide" evidence="1">
    <location>
        <begin position="1"/>
        <end position="21"/>
    </location>
</feature>
<dbReference type="Proteomes" id="UP001241110">
    <property type="component" value="Unassembled WGS sequence"/>
</dbReference>
<feature type="chain" id="PRO_5042046571" description="Transporter" evidence="1">
    <location>
        <begin position="22"/>
        <end position="539"/>
    </location>
</feature>
<dbReference type="Gene3D" id="2.40.160.60">
    <property type="entry name" value="Outer membrane protein transport protein (OMPP1/FadL/TodX)"/>
    <property type="match status" value="1"/>
</dbReference>
<evidence type="ECO:0000313" key="3">
    <source>
        <dbReference type="Proteomes" id="UP001241110"/>
    </source>
</evidence>
<gene>
    <name evidence="2" type="ORF">QNI16_03280</name>
</gene>
<evidence type="ECO:0008006" key="4">
    <source>
        <dbReference type="Google" id="ProtNLM"/>
    </source>
</evidence>
<name>A0AAE3U5F8_9BACT</name>
<keyword evidence="1" id="KW-0732">Signal</keyword>
<proteinExistence type="predicted"/>
<protein>
    <recommendedName>
        <fullName evidence="4">Transporter</fullName>
    </recommendedName>
</protein>
<sequence length="539" mass="59521">MKIRHLIVGLACYCLTDSVLAQSISPYVSDALQFSQSQPFGTTRFQSMGGVNTALGADISSISGNPAGLGFYRKSDFSITPSLNFTNNKSTFIGRQLSDGTTFFNVPNFGIVFSGAKKDTDNSLWRGGSFGISYNRNANFRNVVTFQGNPNSANSIAVYFRGLADALDLPSSRLDVADDQIGFNVGYNQAMAQLAYKGYLIEGYDSDNDGNQDVGNYYITNLSRNATVDPQTNELIEDPFEVSQSETWTTTGGRSQWSFAWGGNWADKLYMGVSLGISSIRYESTKGYTEVVNESTLNFLDQFTVTDNLKVNGTGFNATLGLNYRPVDWVRIGWSFSTPTLYRLNEVSFTSLSTRVKDPSTVGGNNPIGFRTVDNEFDYNLTTPLRTSVGIAFFFEKYGFISGDVEYMPYKGARIGGSDWSTDNSGLSERVTINNQIKQTYTNTFNYRVGGEFRYQIFRIRAGFAYQTDPYQQRIDDLNRSLLSYSGGVGIKLSNFYSDLGVMYSQSKGGYTPYQLPGAPSATTQYNTTSVMLTIGSSF</sequence>
<dbReference type="AlphaFoldDB" id="A0AAE3U5F8"/>
<evidence type="ECO:0000256" key="1">
    <source>
        <dbReference type="SAM" id="SignalP"/>
    </source>
</evidence>
<reference evidence="2" key="1">
    <citation type="submission" date="2023-05" db="EMBL/GenBank/DDBJ databases">
        <authorList>
            <person name="Zhang X."/>
        </authorList>
    </citation>
    <scope>NUCLEOTIDE SEQUENCE</scope>
    <source>
        <strain evidence="2">YF14B1</strain>
    </source>
</reference>
<comment type="caution">
    <text evidence="2">The sequence shown here is derived from an EMBL/GenBank/DDBJ whole genome shotgun (WGS) entry which is preliminary data.</text>
</comment>
<dbReference type="SUPFAM" id="SSF56935">
    <property type="entry name" value="Porins"/>
    <property type="match status" value="1"/>
</dbReference>
<organism evidence="2 3">
    <name type="scientific">Xanthocytophaga flava</name>
    <dbReference type="NCBI Taxonomy" id="3048013"/>
    <lineage>
        <taxon>Bacteria</taxon>
        <taxon>Pseudomonadati</taxon>
        <taxon>Bacteroidota</taxon>
        <taxon>Cytophagia</taxon>
        <taxon>Cytophagales</taxon>
        <taxon>Rhodocytophagaceae</taxon>
        <taxon>Xanthocytophaga</taxon>
    </lineage>
</organism>
<accession>A0AAE3U5F8</accession>
<dbReference type="RefSeq" id="WP_313975713.1">
    <property type="nucleotide sequence ID" value="NZ_JASJOS010000001.1"/>
</dbReference>
<dbReference type="EMBL" id="JASJOS010000001">
    <property type="protein sequence ID" value="MDJ1479492.1"/>
    <property type="molecule type" value="Genomic_DNA"/>
</dbReference>
<evidence type="ECO:0000313" key="2">
    <source>
        <dbReference type="EMBL" id="MDJ1479492.1"/>
    </source>
</evidence>